<proteinExistence type="predicted"/>
<dbReference type="PANTHER" id="PTHR43135:SF3">
    <property type="entry name" value="ALPHA-D-RIBOSE 1-METHYLPHOSPHONATE 5-TRIPHOSPHATE DIPHOSPHATASE"/>
    <property type="match status" value="1"/>
</dbReference>
<feature type="non-terminal residue" evidence="2">
    <location>
        <position position="1"/>
    </location>
</feature>
<dbReference type="Pfam" id="PF01979">
    <property type="entry name" value="Amidohydro_1"/>
    <property type="match status" value="1"/>
</dbReference>
<dbReference type="SUPFAM" id="SSF51338">
    <property type="entry name" value="Composite domain of metallo-dependent hydrolases"/>
    <property type="match status" value="1"/>
</dbReference>
<dbReference type="InterPro" id="IPR032466">
    <property type="entry name" value="Metal_Hydrolase"/>
</dbReference>
<sequence length="268" mass="28736">GHGNRTGRIADGIDEVVQAVREQIHAGSDLIKIMATGGVMTPGVNPEDAHYTAEEMAAGIAEGRRFNKRSASHAQGRDGILNAVRGGITSIEHGIFMDETCVEEMLAQSTYLVPTVSALRNILDNKGNGIPDYVIEKTERVSEHHRRSIQMYYKAGGNIAMGTDAGTPFNKHGSNAMELEFMVGLGIKPVDALKFATSNSADLVGLEEHGRIKEGMTADFLIVDGNPAEDITMASRKENHREVIKGGVVVSGAKSAQKGPFFGRMAAF</sequence>
<accession>A0A382W2H4</accession>
<gene>
    <name evidence="2" type="ORF">METZ01_LOCUS405900</name>
</gene>
<feature type="domain" description="Amidohydrolase-related" evidence="1">
    <location>
        <begin position="11"/>
        <end position="250"/>
    </location>
</feature>
<dbReference type="PANTHER" id="PTHR43135">
    <property type="entry name" value="ALPHA-D-RIBOSE 1-METHYLPHOSPHONATE 5-TRIPHOSPHATE DIPHOSPHATASE"/>
    <property type="match status" value="1"/>
</dbReference>
<dbReference type="Gene3D" id="3.20.20.140">
    <property type="entry name" value="Metal-dependent hydrolases"/>
    <property type="match status" value="1"/>
</dbReference>
<reference evidence="2" key="1">
    <citation type="submission" date="2018-05" db="EMBL/GenBank/DDBJ databases">
        <authorList>
            <person name="Lanie J.A."/>
            <person name="Ng W.-L."/>
            <person name="Kazmierczak K.M."/>
            <person name="Andrzejewski T.M."/>
            <person name="Davidsen T.M."/>
            <person name="Wayne K.J."/>
            <person name="Tettelin H."/>
            <person name="Glass J.I."/>
            <person name="Rusch D."/>
            <person name="Podicherti R."/>
            <person name="Tsui H.-C.T."/>
            <person name="Winkler M.E."/>
        </authorList>
    </citation>
    <scope>NUCLEOTIDE SEQUENCE</scope>
</reference>
<organism evidence="2">
    <name type="scientific">marine metagenome</name>
    <dbReference type="NCBI Taxonomy" id="408172"/>
    <lineage>
        <taxon>unclassified sequences</taxon>
        <taxon>metagenomes</taxon>
        <taxon>ecological metagenomes</taxon>
    </lineage>
</organism>
<protein>
    <recommendedName>
        <fullName evidence="1">Amidohydrolase-related domain-containing protein</fullName>
    </recommendedName>
</protein>
<dbReference type="InterPro" id="IPR011059">
    <property type="entry name" value="Metal-dep_hydrolase_composite"/>
</dbReference>
<dbReference type="GO" id="GO:0016810">
    <property type="term" value="F:hydrolase activity, acting on carbon-nitrogen (but not peptide) bonds"/>
    <property type="evidence" value="ECO:0007669"/>
    <property type="project" value="InterPro"/>
</dbReference>
<dbReference type="InterPro" id="IPR006680">
    <property type="entry name" value="Amidohydro-rel"/>
</dbReference>
<evidence type="ECO:0000259" key="1">
    <source>
        <dbReference type="Pfam" id="PF01979"/>
    </source>
</evidence>
<dbReference type="InterPro" id="IPR051781">
    <property type="entry name" value="Metallo-dep_Hydrolase"/>
</dbReference>
<evidence type="ECO:0000313" key="2">
    <source>
        <dbReference type="EMBL" id="SVD53046.1"/>
    </source>
</evidence>
<name>A0A382W2H4_9ZZZZ</name>
<dbReference type="SUPFAM" id="SSF51556">
    <property type="entry name" value="Metallo-dependent hydrolases"/>
    <property type="match status" value="1"/>
</dbReference>
<dbReference type="EMBL" id="UINC01156561">
    <property type="protein sequence ID" value="SVD53046.1"/>
    <property type="molecule type" value="Genomic_DNA"/>
</dbReference>
<dbReference type="AlphaFoldDB" id="A0A382W2H4"/>